<protein>
    <recommendedName>
        <fullName evidence="13">Sensor histidine kinase</fullName>
        <ecNumber evidence="13">2.7.13.3</ecNumber>
    </recommendedName>
</protein>
<evidence type="ECO:0000313" key="17">
    <source>
        <dbReference type="Proteomes" id="UP000238956"/>
    </source>
</evidence>
<dbReference type="SMART" id="SM00387">
    <property type="entry name" value="HATPase_c"/>
    <property type="match status" value="1"/>
</dbReference>
<keyword evidence="12 13" id="KW-0472">Membrane</keyword>
<dbReference type="GeneID" id="98393836"/>
<evidence type="ECO:0000256" key="14">
    <source>
        <dbReference type="SAM" id="Phobius"/>
    </source>
</evidence>
<keyword evidence="4" id="KW-0597">Phosphoprotein</keyword>
<feature type="transmembrane region" description="Helical" evidence="14">
    <location>
        <begin position="7"/>
        <end position="25"/>
    </location>
</feature>
<evidence type="ECO:0000256" key="8">
    <source>
        <dbReference type="ARBA" id="ARBA00022777"/>
    </source>
</evidence>
<evidence type="ECO:0000256" key="6">
    <source>
        <dbReference type="ARBA" id="ARBA00022692"/>
    </source>
</evidence>
<dbReference type="Gene3D" id="3.30.565.10">
    <property type="entry name" value="Histidine kinase-like ATPase, C-terminal domain"/>
    <property type="match status" value="1"/>
</dbReference>
<sequence>MRKSHIILLFLYALVIIFSIVSLILDSFSISLKDVVMDVERLNQFIFSIVLLTISLTIMLIFVSTLLNYHAHRHVFKSLRRIVHNQPVQAGDDELGKMINQLSEKTMTLTQQLQNTENVALSQKESIIQEERKRIARDLHDTVSQELFAAVMILSGVSYSLSSMSQEALQEQLKNTEDILTNAQNDLRVMLLHLRPTELEGKSLKQGLEMILQEIKDKSPIQVSFKENLQVLPKPIEDHLFRIIQEFISNTLKHSKASQLDIYLYQTPRSIQLKMIDNGVGFDVEKAKRISYGLKNMEDRVSDMAGSFQMISAPNQGVTMTVVLPLVGEVDE</sequence>
<dbReference type="CDD" id="cd16917">
    <property type="entry name" value="HATPase_UhpB-NarQ-NarX-like"/>
    <property type="match status" value="1"/>
</dbReference>
<dbReference type="GO" id="GO:0046983">
    <property type="term" value="F:protein dimerization activity"/>
    <property type="evidence" value="ECO:0007669"/>
    <property type="project" value="InterPro"/>
</dbReference>
<dbReference type="GO" id="GO:0005886">
    <property type="term" value="C:plasma membrane"/>
    <property type="evidence" value="ECO:0007669"/>
    <property type="project" value="UniProtKB-SubCell"/>
</dbReference>
<keyword evidence="6 14" id="KW-0812">Transmembrane</keyword>
<dbReference type="Gene3D" id="1.20.5.1930">
    <property type="match status" value="1"/>
</dbReference>
<dbReference type="InterPro" id="IPR003594">
    <property type="entry name" value="HATPase_dom"/>
</dbReference>
<dbReference type="InterPro" id="IPR005467">
    <property type="entry name" value="His_kinase_dom"/>
</dbReference>
<dbReference type="SUPFAM" id="SSF55874">
    <property type="entry name" value="ATPase domain of HSP90 chaperone/DNA topoisomerase II/histidine kinase"/>
    <property type="match status" value="1"/>
</dbReference>
<dbReference type="InterPro" id="IPR011712">
    <property type="entry name" value="Sig_transdc_His_kin_sub3_dim/P"/>
</dbReference>
<evidence type="ECO:0000256" key="10">
    <source>
        <dbReference type="ARBA" id="ARBA00022989"/>
    </source>
</evidence>
<evidence type="ECO:0000256" key="3">
    <source>
        <dbReference type="ARBA" id="ARBA00022475"/>
    </source>
</evidence>
<evidence type="ECO:0000313" key="16">
    <source>
        <dbReference type="EMBL" id="AUW97039.1"/>
    </source>
</evidence>
<dbReference type="Proteomes" id="UP000238956">
    <property type="component" value="Chromosome"/>
</dbReference>
<dbReference type="Pfam" id="PF02518">
    <property type="entry name" value="HATPase_c"/>
    <property type="match status" value="1"/>
</dbReference>
<keyword evidence="9 13" id="KW-0067">ATP-binding</keyword>
<reference evidence="16 17" key="2">
    <citation type="submission" date="2018-02" db="EMBL/GenBank/DDBJ databases">
        <title>Whole genome sequencing analysis of Streptococcus pluranimalium isolated from cattle infected mastitis in China.</title>
        <authorList>
            <person name="Zhang J.-R."/>
            <person name="Hu G.-Z."/>
        </authorList>
    </citation>
    <scope>NUCLEOTIDE SEQUENCE [LARGE SCALE GENOMIC DNA]</scope>
    <source>
        <strain evidence="16 17">TH11417</strain>
    </source>
</reference>
<dbReference type="GO" id="GO:0000155">
    <property type="term" value="F:phosphorelay sensor kinase activity"/>
    <property type="evidence" value="ECO:0007669"/>
    <property type="project" value="UniProtKB-UniRule"/>
</dbReference>
<evidence type="ECO:0000256" key="11">
    <source>
        <dbReference type="ARBA" id="ARBA00023012"/>
    </source>
</evidence>
<dbReference type="PROSITE" id="PS50109">
    <property type="entry name" value="HIS_KIN"/>
    <property type="match status" value="1"/>
</dbReference>
<evidence type="ECO:0000256" key="13">
    <source>
        <dbReference type="PIRNR" id="PIRNR037431"/>
    </source>
</evidence>
<evidence type="ECO:0000256" key="1">
    <source>
        <dbReference type="ARBA" id="ARBA00000085"/>
    </source>
</evidence>
<dbReference type="PANTHER" id="PTHR24421">
    <property type="entry name" value="NITRATE/NITRITE SENSOR PROTEIN NARX-RELATED"/>
    <property type="match status" value="1"/>
</dbReference>
<keyword evidence="11 13" id="KW-0902">Two-component regulatory system</keyword>
<keyword evidence="17" id="KW-1185">Reference proteome</keyword>
<accession>A0A2L0D619</accession>
<dbReference type="PIRSF" id="PIRSF037431">
    <property type="entry name" value="STHK_LiaS"/>
    <property type="match status" value="1"/>
</dbReference>
<keyword evidence="3 13" id="KW-1003">Cell membrane</keyword>
<feature type="domain" description="Histidine kinase" evidence="15">
    <location>
        <begin position="142"/>
        <end position="328"/>
    </location>
</feature>
<dbReference type="KEGG" id="splr:C0J00_07950"/>
<evidence type="ECO:0000256" key="4">
    <source>
        <dbReference type="ARBA" id="ARBA00022553"/>
    </source>
</evidence>
<dbReference type="EMBL" id="CP025536">
    <property type="protein sequence ID" value="AUW97039.1"/>
    <property type="molecule type" value="Genomic_DNA"/>
</dbReference>
<dbReference type="EC" id="2.7.13.3" evidence="13"/>
<evidence type="ECO:0000256" key="7">
    <source>
        <dbReference type="ARBA" id="ARBA00022741"/>
    </source>
</evidence>
<dbReference type="AlphaFoldDB" id="A0A2L0D619"/>
<evidence type="ECO:0000259" key="15">
    <source>
        <dbReference type="PROSITE" id="PS50109"/>
    </source>
</evidence>
<gene>
    <name evidence="16" type="ORF">C0J00_07950</name>
</gene>
<evidence type="ECO:0000256" key="9">
    <source>
        <dbReference type="ARBA" id="ARBA00022840"/>
    </source>
</evidence>
<evidence type="ECO:0000256" key="2">
    <source>
        <dbReference type="ARBA" id="ARBA00004651"/>
    </source>
</evidence>
<evidence type="ECO:0000256" key="5">
    <source>
        <dbReference type="ARBA" id="ARBA00022679"/>
    </source>
</evidence>
<dbReference type="InterPro" id="IPR050482">
    <property type="entry name" value="Sensor_HK_TwoCompSys"/>
</dbReference>
<dbReference type="Pfam" id="PF07730">
    <property type="entry name" value="HisKA_3"/>
    <property type="match status" value="1"/>
</dbReference>
<reference evidence="16 17" key="1">
    <citation type="submission" date="2017-12" db="EMBL/GenBank/DDBJ databases">
        <authorList>
            <person name="Hurst M.R.H."/>
        </authorList>
    </citation>
    <scope>NUCLEOTIDE SEQUENCE [LARGE SCALE GENOMIC DNA]</scope>
    <source>
        <strain evidence="16 17">TH11417</strain>
    </source>
</reference>
<organism evidence="16 17">
    <name type="scientific">Streptococcus pluranimalium</name>
    <dbReference type="NCBI Taxonomy" id="82348"/>
    <lineage>
        <taxon>Bacteria</taxon>
        <taxon>Bacillati</taxon>
        <taxon>Bacillota</taxon>
        <taxon>Bacilli</taxon>
        <taxon>Lactobacillales</taxon>
        <taxon>Streptococcaceae</taxon>
        <taxon>Streptococcus</taxon>
    </lineage>
</organism>
<dbReference type="InterPro" id="IPR036890">
    <property type="entry name" value="HATPase_C_sf"/>
</dbReference>
<dbReference type="RefSeq" id="WP_104968360.1">
    <property type="nucleotide sequence ID" value="NZ_CP025536.1"/>
</dbReference>
<name>A0A2L0D619_9STRE</name>
<keyword evidence="7 13" id="KW-0547">Nucleotide-binding</keyword>
<comment type="subcellular location">
    <subcellularLocation>
        <location evidence="2 13">Cell membrane</location>
        <topology evidence="2 13">Multi-pass membrane protein</topology>
    </subcellularLocation>
</comment>
<evidence type="ECO:0000256" key="12">
    <source>
        <dbReference type="ARBA" id="ARBA00023136"/>
    </source>
</evidence>
<dbReference type="GO" id="GO:0005524">
    <property type="term" value="F:ATP binding"/>
    <property type="evidence" value="ECO:0007669"/>
    <property type="project" value="UniProtKB-UniRule"/>
</dbReference>
<keyword evidence="5 13" id="KW-0808">Transferase</keyword>
<proteinExistence type="predicted"/>
<dbReference type="OrthoDB" id="9795828at2"/>
<feature type="transmembrane region" description="Helical" evidence="14">
    <location>
        <begin position="45"/>
        <end position="71"/>
    </location>
</feature>
<keyword evidence="10 14" id="KW-1133">Transmembrane helix</keyword>
<dbReference type="InterPro" id="IPR017202">
    <property type="entry name" value="LiaS/VraS"/>
</dbReference>
<comment type="catalytic activity">
    <reaction evidence="1 13">
        <text>ATP + protein L-histidine = ADP + protein N-phospho-L-histidine.</text>
        <dbReference type="EC" id="2.7.13.3"/>
    </reaction>
</comment>
<keyword evidence="8 13" id="KW-0418">Kinase</keyword>
<dbReference type="PANTHER" id="PTHR24421:SF37">
    <property type="entry name" value="SENSOR HISTIDINE KINASE NARS"/>
    <property type="match status" value="1"/>
</dbReference>